<organism evidence="12 13">
    <name type="scientific">Pelagibaculum spongiae</name>
    <dbReference type="NCBI Taxonomy" id="2080658"/>
    <lineage>
        <taxon>Bacteria</taxon>
        <taxon>Pseudomonadati</taxon>
        <taxon>Pseudomonadota</taxon>
        <taxon>Gammaproteobacteria</taxon>
        <taxon>Oceanospirillales</taxon>
        <taxon>Pelagibaculum</taxon>
    </lineage>
</organism>
<comment type="function">
    <text evidence="2">Catalyzes the dismutation of two molecules of 6,7-dimethyl-8-ribityllumazine, resulting in the formation of riboflavin and 5-amino-6-(D-ribitylamino)uracil.</text>
</comment>
<evidence type="ECO:0000256" key="7">
    <source>
        <dbReference type="ARBA" id="ARBA00022679"/>
    </source>
</evidence>
<keyword evidence="13" id="KW-1185">Reference proteome</keyword>
<dbReference type="InterPro" id="IPR017938">
    <property type="entry name" value="Riboflavin_synthase-like_b-brl"/>
</dbReference>
<name>A0A2V1GTN3_9GAMM</name>
<evidence type="ECO:0000256" key="9">
    <source>
        <dbReference type="NCBIfam" id="TIGR00187"/>
    </source>
</evidence>
<dbReference type="CDD" id="cd00402">
    <property type="entry name" value="Riboflavin_synthase_like"/>
    <property type="match status" value="1"/>
</dbReference>
<evidence type="ECO:0000256" key="4">
    <source>
        <dbReference type="ARBA" id="ARBA00012827"/>
    </source>
</evidence>
<evidence type="ECO:0000256" key="6">
    <source>
        <dbReference type="ARBA" id="ARBA00022619"/>
    </source>
</evidence>
<keyword evidence="8" id="KW-0677">Repeat</keyword>
<comment type="caution">
    <text evidence="12">The sequence shown here is derived from an EMBL/GenBank/DDBJ whole genome shotgun (WGS) entry which is preliminary data.</text>
</comment>
<dbReference type="GO" id="GO:0004746">
    <property type="term" value="F:riboflavin synthase activity"/>
    <property type="evidence" value="ECO:0007669"/>
    <property type="project" value="UniProtKB-UniRule"/>
</dbReference>
<evidence type="ECO:0000256" key="8">
    <source>
        <dbReference type="ARBA" id="ARBA00022737"/>
    </source>
</evidence>
<evidence type="ECO:0000313" key="12">
    <source>
        <dbReference type="EMBL" id="PVZ68968.1"/>
    </source>
</evidence>
<evidence type="ECO:0000256" key="5">
    <source>
        <dbReference type="ARBA" id="ARBA00013950"/>
    </source>
</evidence>
<evidence type="ECO:0000259" key="11">
    <source>
        <dbReference type="PROSITE" id="PS51177"/>
    </source>
</evidence>
<dbReference type="InterPro" id="IPR001783">
    <property type="entry name" value="Lumazine-bd"/>
</dbReference>
<dbReference type="InterPro" id="IPR023366">
    <property type="entry name" value="ATP_synth_asu-like_sf"/>
</dbReference>
<dbReference type="Pfam" id="PF00677">
    <property type="entry name" value="Lum_binding"/>
    <property type="match status" value="2"/>
</dbReference>
<feature type="repeat" description="Lumazine-binding" evidence="10">
    <location>
        <begin position="1"/>
        <end position="97"/>
    </location>
</feature>
<dbReference type="EC" id="2.5.1.9" evidence="4 9"/>
<dbReference type="Proteomes" id="UP000244906">
    <property type="component" value="Unassembled WGS sequence"/>
</dbReference>
<dbReference type="OrthoDB" id="9788537at2"/>
<dbReference type="AlphaFoldDB" id="A0A2V1GTN3"/>
<feature type="repeat" description="Lumazine-binding" evidence="10">
    <location>
        <begin position="98"/>
        <end position="198"/>
    </location>
</feature>
<feature type="domain" description="Lumazine-binding" evidence="11">
    <location>
        <begin position="1"/>
        <end position="97"/>
    </location>
</feature>
<dbReference type="NCBIfam" id="NF006767">
    <property type="entry name" value="PRK09289.1"/>
    <property type="match status" value="1"/>
</dbReference>
<keyword evidence="7" id="KW-0808">Transferase</keyword>
<dbReference type="Gene3D" id="2.40.30.20">
    <property type="match status" value="2"/>
</dbReference>
<evidence type="ECO:0000256" key="10">
    <source>
        <dbReference type="PROSITE-ProRule" id="PRU00524"/>
    </source>
</evidence>
<dbReference type="PANTHER" id="PTHR21098">
    <property type="entry name" value="RIBOFLAVIN SYNTHASE ALPHA CHAIN"/>
    <property type="match status" value="1"/>
</dbReference>
<dbReference type="PANTHER" id="PTHR21098:SF0">
    <property type="entry name" value="RIBOFLAVIN SYNTHASE"/>
    <property type="match status" value="1"/>
</dbReference>
<dbReference type="NCBIfam" id="NF009566">
    <property type="entry name" value="PRK13020.1"/>
    <property type="match status" value="1"/>
</dbReference>
<dbReference type="EMBL" id="QDDL01000004">
    <property type="protein sequence ID" value="PVZ68968.1"/>
    <property type="molecule type" value="Genomic_DNA"/>
</dbReference>
<protein>
    <recommendedName>
        <fullName evidence="5 9">Riboflavin synthase</fullName>
        <ecNumber evidence="4 9">2.5.1.9</ecNumber>
    </recommendedName>
</protein>
<gene>
    <name evidence="12" type="ORF">DC094_12040</name>
</gene>
<dbReference type="InterPro" id="IPR026017">
    <property type="entry name" value="Lumazine-bd_dom"/>
</dbReference>
<evidence type="ECO:0000256" key="1">
    <source>
        <dbReference type="ARBA" id="ARBA00000968"/>
    </source>
</evidence>
<evidence type="ECO:0000313" key="13">
    <source>
        <dbReference type="Proteomes" id="UP000244906"/>
    </source>
</evidence>
<dbReference type="FunFam" id="2.40.30.20:FF:000003">
    <property type="entry name" value="Riboflavin synthase, alpha subunit"/>
    <property type="match status" value="1"/>
</dbReference>
<evidence type="ECO:0000256" key="2">
    <source>
        <dbReference type="ARBA" id="ARBA00002803"/>
    </source>
</evidence>
<reference evidence="12 13" key="1">
    <citation type="submission" date="2018-04" db="EMBL/GenBank/DDBJ databases">
        <title>Thalassorhabdus spongiae gen. nov., sp. nov., isolated from a marine sponge in South-West Iceland.</title>
        <authorList>
            <person name="Knobloch S."/>
            <person name="Daussin A."/>
            <person name="Johannsson R."/>
            <person name="Marteinsson V.T."/>
        </authorList>
    </citation>
    <scope>NUCLEOTIDE SEQUENCE [LARGE SCALE GENOMIC DNA]</scope>
    <source>
        <strain evidence="12 13">Hp12</strain>
    </source>
</reference>
<feature type="domain" description="Lumazine-binding" evidence="11">
    <location>
        <begin position="98"/>
        <end position="198"/>
    </location>
</feature>
<dbReference type="PIRSF" id="PIRSF000498">
    <property type="entry name" value="Riboflavin_syn_A"/>
    <property type="match status" value="1"/>
</dbReference>
<accession>A0A2V1GTN3</accession>
<sequence length="209" mass="23304">MFTGIVQGTAPVKSIEKKSQLHRIWVELPKDRLENLQNGCSIAINGCCLTLVEHMGDMVAFDAMMETLRLTNIGLLQEGSLVNFERAARFGDEIGGHLLSGHIHDMAEIVEIRQPENNWEIWFETDAKWADFLLAKGFASINGCSLTLGEVLEQGEKVRFNIFLIPETLAITTFDSLLVGDKVNLEIDAQTQAIVETTRKVLQQKFADG</sequence>
<comment type="catalytic activity">
    <reaction evidence="1">
        <text>2 6,7-dimethyl-8-(1-D-ribityl)lumazine + H(+) = 5-amino-6-(D-ribitylamino)uracil + riboflavin</text>
        <dbReference type="Rhea" id="RHEA:20772"/>
        <dbReference type="ChEBI" id="CHEBI:15378"/>
        <dbReference type="ChEBI" id="CHEBI:15934"/>
        <dbReference type="ChEBI" id="CHEBI:57986"/>
        <dbReference type="ChEBI" id="CHEBI:58201"/>
        <dbReference type="EC" id="2.5.1.9"/>
    </reaction>
</comment>
<comment type="pathway">
    <text evidence="3">Cofactor biosynthesis; riboflavin biosynthesis; riboflavin from 2-hydroxy-3-oxobutyl phosphate and 5-amino-6-(D-ribitylamino)uracil: step 2/2.</text>
</comment>
<dbReference type="NCBIfam" id="TIGR00187">
    <property type="entry name" value="ribE"/>
    <property type="match status" value="1"/>
</dbReference>
<proteinExistence type="predicted"/>
<dbReference type="GO" id="GO:0009231">
    <property type="term" value="P:riboflavin biosynthetic process"/>
    <property type="evidence" value="ECO:0007669"/>
    <property type="project" value="UniProtKB-KW"/>
</dbReference>
<dbReference type="PROSITE" id="PS51177">
    <property type="entry name" value="LUMAZINE_BIND"/>
    <property type="match status" value="2"/>
</dbReference>
<dbReference type="RefSeq" id="WP_116687350.1">
    <property type="nucleotide sequence ID" value="NZ_CAWNYD010000004.1"/>
</dbReference>
<keyword evidence="6" id="KW-0686">Riboflavin biosynthesis</keyword>
<dbReference type="SUPFAM" id="SSF63380">
    <property type="entry name" value="Riboflavin synthase domain-like"/>
    <property type="match status" value="2"/>
</dbReference>
<evidence type="ECO:0000256" key="3">
    <source>
        <dbReference type="ARBA" id="ARBA00004887"/>
    </source>
</evidence>